<dbReference type="PIRSF" id="PIRSF000137">
    <property type="entry name" value="Alcohol_oxidase"/>
    <property type="match status" value="1"/>
</dbReference>
<gene>
    <name evidence="7" type="ORF">FSP39_020172</name>
</gene>
<accession>A0AA89C438</accession>
<keyword evidence="4 5" id="KW-0274">FAD</keyword>
<comment type="cofactor">
    <cofactor evidence="1 5">
        <name>FAD</name>
        <dbReference type="ChEBI" id="CHEBI:57692"/>
    </cofactor>
</comment>
<keyword evidence="3" id="KW-0285">Flavoprotein</keyword>
<dbReference type="GO" id="GO:0016614">
    <property type="term" value="F:oxidoreductase activity, acting on CH-OH group of donors"/>
    <property type="evidence" value="ECO:0007669"/>
    <property type="project" value="InterPro"/>
</dbReference>
<dbReference type="Gene3D" id="3.50.50.60">
    <property type="entry name" value="FAD/NAD(P)-binding domain"/>
    <property type="match status" value="1"/>
</dbReference>
<dbReference type="Gene3D" id="3.30.560.10">
    <property type="entry name" value="Glucose Oxidase, domain 3"/>
    <property type="match status" value="1"/>
</dbReference>
<dbReference type="InterPro" id="IPR012132">
    <property type="entry name" value="GMC_OxRdtase"/>
</dbReference>
<dbReference type="InterPro" id="IPR000172">
    <property type="entry name" value="GMC_OxRdtase_N"/>
</dbReference>
<feature type="binding site" evidence="5">
    <location>
        <position position="298"/>
    </location>
    <ligand>
        <name>FAD</name>
        <dbReference type="ChEBI" id="CHEBI:57692"/>
    </ligand>
</feature>
<dbReference type="EMBL" id="VSWD01000007">
    <property type="protein sequence ID" value="KAK3098506.1"/>
    <property type="molecule type" value="Genomic_DNA"/>
</dbReference>
<dbReference type="Pfam" id="PF05199">
    <property type="entry name" value="GMC_oxred_C"/>
    <property type="match status" value="1"/>
</dbReference>
<evidence type="ECO:0000256" key="3">
    <source>
        <dbReference type="ARBA" id="ARBA00022630"/>
    </source>
</evidence>
<comment type="caution">
    <text evidence="7">The sequence shown here is derived from an EMBL/GenBank/DDBJ whole genome shotgun (WGS) entry which is preliminary data.</text>
</comment>
<evidence type="ECO:0000313" key="7">
    <source>
        <dbReference type="EMBL" id="KAK3098506.1"/>
    </source>
</evidence>
<organism evidence="7 8">
    <name type="scientific">Pinctada imbricata</name>
    <name type="common">Atlantic pearl-oyster</name>
    <name type="synonym">Pinctada martensii</name>
    <dbReference type="NCBI Taxonomy" id="66713"/>
    <lineage>
        <taxon>Eukaryota</taxon>
        <taxon>Metazoa</taxon>
        <taxon>Spiralia</taxon>
        <taxon>Lophotrochozoa</taxon>
        <taxon>Mollusca</taxon>
        <taxon>Bivalvia</taxon>
        <taxon>Autobranchia</taxon>
        <taxon>Pteriomorphia</taxon>
        <taxon>Pterioida</taxon>
        <taxon>Pterioidea</taxon>
        <taxon>Pteriidae</taxon>
        <taxon>Pinctada</taxon>
    </lineage>
</organism>
<dbReference type="PANTHER" id="PTHR11552:SF147">
    <property type="entry name" value="CHOLINE DEHYDROGENASE, MITOCHONDRIAL"/>
    <property type="match status" value="1"/>
</dbReference>
<dbReference type="SUPFAM" id="SSF51905">
    <property type="entry name" value="FAD/NAD(P)-binding domain"/>
    <property type="match status" value="1"/>
</dbReference>
<evidence type="ECO:0000256" key="1">
    <source>
        <dbReference type="ARBA" id="ARBA00001974"/>
    </source>
</evidence>
<evidence type="ECO:0000313" key="8">
    <source>
        <dbReference type="Proteomes" id="UP001186944"/>
    </source>
</evidence>
<dbReference type="AlphaFoldDB" id="A0AA89C438"/>
<evidence type="ECO:0000256" key="2">
    <source>
        <dbReference type="ARBA" id="ARBA00010790"/>
    </source>
</evidence>
<protein>
    <recommendedName>
        <fullName evidence="6">Glucose-methanol-choline oxidoreductase N-terminal domain-containing protein</fullName>
    </recommendedName>
</protein>
<dbReference type="SUPFAM" id="SSF54373">
    <property type="entry name" value="FAD-linked reductases, C-terminal domain"/>
    <property type="match status" value="1"/>
</dbReference>
<dbReference type="InterPro" id="IPR007867">
    <property type="entry name" value="GMC_OxRtase_C"/>
</dbReference>
<name>A0AA89C438_PINIB</name>
<comment type="similarity">
    <text evidence="2">Belongs to the GMC oxidoreductase family.</text>
</comment>
<keyword evidence="8" id="KW-1185">Reference proteome</keyword>
<evidence type="ECO:0000259" key="6">
    <source>
        <dbReference type="PROSITE" id="PS00624"/>
    </source>
</evidence>
<sequence>MCRIFVNRGTRLSFNYLSSPGYYGCGTRIRLTGDSTSIISCLPAAQSLEVSPGRIVLVEILRTNDAGAVNSDYCYSVEIIGAGSAGSVIADRISANDPRINILLIEAGEPETGRRESPLIDIPSLHPMLINSSVDWGYLSVPQRHAGLGFNNRRIPLPQGKVSGGSFSINGLIYQRGSRHIYDAWEAMGATGWGFKDILKYFRRSEDISVPELMKSTYHKTCGPLRVSRLAPSPLLNIYIDAAGELGYPVINCNEGLDEGICRVQTNIKDGRRWTTLDGFTRNAIGRQNVDMVTDAHVLISKRKALGIEFIHRGIAFKVRATREIILTAGPYGTPQILLRSGIGPPNQLNRFKIPPIAFLPVGENLQDHAVLGIRVLVKVPTIKPNPMSDIIKMNQYLFQRKGLMAELGGTEAILTMNTKQTKGPEKYPNLQIEFKSTLPDHDPGALRIANKRSDLLDNWFTLARLKDGIYLVLKPLHPKSRGNIKLGGTDIKDTPFIDPQYLSNNEDLDEFVNGIRVIQRLLKTSVFKKMGASLGPTFSGCMNHPRDSDEYWRCFIKHFVESGNNPVGTAKMGAVNDNTTVVGPDLKVKEIEGLRVADSSVIPEITDYVNAATIMIAERAAEFIKADAKNAKKAR</sequence>
<feature type="binding site" evidence="5">
    <location>
        <position position="162"/>
    </location>
    <ligand>
        <name>FAD</name>
        <dbReference type="ChEBI" id="CHEBI:57692"/>
    </ligand>
</feature>
<dbReference type="PANTHER" id="PTHR11552">
    <property type="entry name" value="GLUCOSE-METHANOL-CHOLINE GMC OXIDOREDUCTASE"/>
    <property type="match status" value="1"/>
</dbReference>
<dbReference type="PROSITE" id="PS00624">
    <property type="entry name" value="GMC_OXRED_2"/>
    <property type="match status" value="1"/>
</dbReference>
<dbReference type="InterPro" id="IPR036188">
    <property type="entry name" value="FAD/NAD-bd_sf"/>
</dbReference>
<dbReference type="Pfam" id="PF00732">
    <property type="entry name" value="GMC_oxred_N"/>
    <property type="match status" value="1"/>
</dbReference>
<dbReference type="GO" id="GO:0050660">
    <property type="term" value="F:flavin adenine dinucleotide binding"/>
    <property type="evidence" value="ECO:0007669"/>
    <property type="project" value="InterPro"/>
</dbReference>
<dbReference type="Proteomes" id="UP001186944">
    <property type="component" value="Unassembled WGS sequence"/>
</dbReference>
<feature type="domain" description="Glucose-methanol-choline oxidoreductase N-terminal" evidence="6">
    <location>
        <begin position="330"/>
        <end position="344"/>
    </location>
</feature>
<evidence type="ECO:0000256" key="4">
    <source>
        <dbReference type="ARBA" id="ARBA00022827"/>
    </source>
</evidence>
<reference evidence="7" key="1">
    <citation type="submission" date="2019-08" db="EMBL/GenBank/DDBJ databases">
        <title>The improved chromosome-level genome for the pearl oyster Pinctada fucata martensii using PacBio sequencing and Hi-C.</title>
        <authorList>
            <person name="Zheng Z."/>
        </authorList>
    </citation>
    <scope>NUCLEOTIDE SEQUENCE</scope>
    <source>
        <strain evidence="7">ZZ-2019</strain>
        <tissue evidence="7">Adductor muscle</tissue>
    </source>
</reference>
<evidence type="ECO:0000256" key="5">
    <source>
        <dbReference type="PIRSR" id="PIRSR000137-2"/>
    </source>
</evidence>
<proteinExistence type="inferred from homology"/>